<evidence type="ECO:0000313" key="4">
    <source>
        <dbReference type="RefSeq" id="XP_055867219.1"/>
    </source>
</evidence>
<dbReference type="AlphaFoldDB" id="A0A9W2YWU6"/>
<dbReference type="InterPro" id="IPR016187">
    <property type="entry name" value="CTDL_fold"/>
</dbReference>
<gene>
    <name evidence="3 4 5" type="primary">LOC106051175</name>
</gene>
<protein>
    <submittedName>
        <fullName evidence="3 4">Uncharacterized protein LOC106051175</fullName>
    </submittedName>
</protein>
<evidence type="ECO:0000313" key="3">
    <source>
        <dbReference type="RefSeq" id="XP_055867218.1"/>
    </source>
</evidence>
<feature type="transmembrane region" description="Helical" evidence="1">
    <location>
        <begin position="254"/>
        <end position="276"/>
    </location>
</feature>
<keyword evidence="1" id="KW-1133">Transmembrane helix</keyword>
<sequence length="296" mass="33772">MSLSYALIVKKTLDRHGIYFKFLVTYFKYICLLDFLVVQAFSPFDNCFDSAGVCIACYHRFLKINELSGVCDYSTSKFAIINTTERLDEIGQDCYGSKDVFHLIDVKKINKTFVWNYDKTPLNRQLWAAQFPTSVGECVVFDTTVKRLKNVDCKKDYPSLCTYQGFIEETTSIANFSECVMYCFRGNVCLSANESCEDGCQEGYYTEQCLKECPTSCKSGKCEQFSGLCYKDCSDDDSDDFECEIGSENTDDNLFFFVLALPVVNVVLVALICILYRRRKTYFTNGEDAHGNNNDD</sequence>
<dbReference type="SUPFAM" id="SSF56436">
    <property type="entry name" value="C-type lectin-like"/>
    <property type="match status" value="1"/>
</dbReference>
<dbReference type="Proteomes" id="UP001165740">
    <property type="component" value="Chromosome 14"/>
</dbReference>
<organism evidence="2 3">
    <name type="scientific">Biomphalaria glabrata</name>
    <name type="common">Bloodfluke planorb</name>
    <name type="synonym">Freshwater snail</name>
    <dbReference type="NCBI Taxonomy" id="6526"/>
    <lineage>
        <taxon>Eukaryota</taxon>
        <taxon>Metazoa</taxon>
        <taxon>Spiralia</taxon>
        <taxon>Lophotrochozoa</taxon>
        <taxon>Mollusca</taxon>
        <taxon>Gastropoda</taxon>
        <taxon>Heterobranchia</taxon>
        <taxon>Euthyneura</taxon>
        <taxon>Panpulmonata</taxon>
        <taxon>Hygrophila</taxon>
        <taxon>Lymnaeoidea</taxon>
        <taxon>Planorbidae</taxon>
        <taxon>Biomphalaria</taxon>
    </lineage>
</organism>
<reference evidence="3 4" key="1">
    <citation type="submission" date="2025-04" db="UniProtKB">
        <authorList>
            <consortium name="RefSeq"/>
        </authorList>
    </citation>
    <scope>IDENTIFICATION</scope>
</reference>
<dbReference type="GeneID" id="106051175"/>
<accession>A0A9W2YWU6</accession>
<dbReference type="OrthoDB" id="10283010at2759"/>
<dbReference type="RefSeq" id="XP_055867218.1">
    <property type="nucleotide sequence ID" value="XM_056011243.1"/>
</dbReference>
<evidence type="ECO:0000313" key="5">
    <source>
        <dbReference type="RefSeq" id="XP_055867220.1"/>
    </source>
</evidence>
<keyword evidence="1" id="KW-0472">Membrane</keyword>
<name>A0A9W2YWU6_BIOGL</name>
<keyword evidence="1" id="KW-0812">Transmembrane</keyword>
<dbReference type="Gene3D" id="3.10.100.10">
    <property type="entry name" value="Mannose-Binding Protein A, subunit A"/>
    <property type="match status" value="1"/>
</dbReference>
<dbReference type="RefSeq" id="XP_055867220.1">
    <property type="nucleotide sequence ID" value="XM_056011245.1"/>
</dbReference>
<evidence type="ECO:0000256" key="1">
    <source>
        <dbReference type="SAM" id="Phobius"/>
    </source>
</evidence>
<keyword evidence="2" id="KW-1185">Reference proteome</keyword>
<dbReference type="RefSeq" id="XP_055867219.1">
    <property type="nucleotide sequence ID" value="XM_056011244.1"/>
</dbReference>
<evidence type="ECO:0000313" key="2">
    <source>
        <dbReference type="Proteomes" id="UP001165740"/>
    </source>
</evidence>
<dbReference type="InterPro" id="IPR016186">
    <property type="entry name" value="C-type_lectin-like/link_sf"/>
</dbReference>
<proteinExistence type="predicted"/>